<protein>
    <submittedName>
        <fullName evidence="1">Uncharacterized protein</fullName>
    </submittedName>
</protein>
<dbReference type="EMBL" id="MT141177">
    <property type="protein sequence ID" value="QJA55743.1"/>
    <property type="molecule type" value="Genomic_DNA"/>
</dbReference>
<dbReference type="AlphaFoldDB" id="A0A6M3IEC7"/>
<proteinExistence type="predicted"/>
<organism evidence="1">
    <name type="scientific">viral metagenome</name>
    <dbReference type="NCBI Taxonomy" id="1070528"/>
    <lineage>
        <taxon>unclassified sequences</taxon>
        <taxon>metagenomes</taxon>
        <taxon>organismal metagenomes</taxon>
    </lineage>
</organism>
<evidence type="ECO:0000313" key="1">
    <source>
        <dbReference type="EMBL" id="QJA55743.1"/>
    </source>
</evidence>
<reference evidence="1" key="1">
    <citation type="submission" date="2020-03" db="EMBL/GenBank/DDBJ databases">
        <title>The deep terrestrial virosphere.</title>
        <authorList>
            <person name="Holmfeldt K."/>
            <person name="Nilsson E."/>
            <person name="Simone D."/>
            <person name="Lopez-Fernandez M."/>
            <person name="Wu X."/>
            <person name="de Brujin I."/>
            <person name="Lundin D."/>
            <person name="Andersson A."/>
            <person name="Bertilsson S."/>
            <person name="Dopson M."/>
        </authorList>
    </citation>
    <scope>NUCLEOTIDE SEQUENCE</scope>
    <source>
        <strain evidence="1">MM415B01995</strain>
    </source>
</reference>
<gene>
    <name evidence="1" type="ORF">MM415B01995_0009</name>
</gene>
<sequence>MREQEIARISSIKAYTSFQLGQGSYGSYLGAKGKEVWASAKKGAFEVITAPVEVGALYLGGTLLGGVGATTPSFIGAAEPVVIPSVAQSLSSTFLVASAVSNKQNPAKSIGETLGGVAAYSVVTAPFEAVRLTTTMPRLKEAGTKLEVEQVTTSKSGLVQRDITKVVKFDVTKGLTGKKIGTVAYGIKGTEIANAKGFAEGYFQVSATETIGDITRTFTGNKLATTTFGGKTPLTVFEWIKPAAQGKEVTYGIIKGTDVYRSGRNLIYGRSSIIVGKELITPKVSKISGINIRQYSIPKYPWQPEQVFKTTTQFGAIASIGSVTSEIKIPRTRTTLVGGIPISYSYKKPVKVSITKEMFKGFEVKSTQTKMKLGEFLGAKPLTTTLKPVIRKVSAKSRPLDWSTGKSTFTKQRAKTTTKQALVQEVRVVGSPELKAISENQFTSQKTGQITALGAVPALKLATKQDQSQVQLNKQGLSYELRQLPAQDMRLVQLPKVDIKLTQLQMPITETALLPKQVQTPRTFTPLFPSTPYAPSTFETPTFAIPPIKVGGIGLPMGSGYTSWSKVKFKPKYFASLQATAFNIRGKPTKLAIVSGLGIRPIRI</sequence>
<accession>A0A6M3IEC7</accession>
<name>A0A6M3IEC7_9ZZZZ</name>